<organism evidence="2 3">
    <name type="scientific">Maribacter luteus</name>
    <dbReference type="NCBI Taxonomy" id="2594478"/>
    <lineage>
        <taxon>Bacteria</taxon>
        <taxon>Pseudomonadati</taxon>
        <taxon>Bacteroidota</taxon>
        <taxon>Flavobacteriia</taxon>
        <taxon>Flavobacteriales</taxon>
        <taxon>Flavobacteriaceae</taxon>
        <taxon>Maribacter</taxon>
    </lineage>
</organism>
<dbReference type="InterPro" id="IPR009959">
    <property type="entry name" value="Cyclase_SnoaL-like"/>
</dbReference>
<dbReference type="Gene3D" id="3.10.450.50">
    <property type="match status" value="2"/>
</dbReference>
<name>A0A6I2MT66_9FLAO</name>
<dbReference type="InterPro" id="IPR037401">
    <property type="entry name" value="SnoaL-like"/>
</dbReference>
<dbReference type="OrthoDB" id="7876517at2"/>
<dbReference type="InterPro" id="IPR032710">
    <property type="entry name" value="NTF2-like_dom_sf"/>
</dbReference>
<dbReference type="PANTHER" id="PTHR38436">
    <property type="entry name" value="POLYKETIDE CYCLASE SNOAL-LIKE DOMAIN"/>
    <property type="match status" value="1"/>
</dbReference>
<accession>A0A6I2MT66</accession>
<dbReference type="PANTHER" id="PTHR38436:SF1">
    <property type="entry name" value="ESTER CYCLASE"/>
    <property type="match status" value="1"/>
</dbReference>
<evidence type="ECO:0000313" key="2">
    <source>
        <dbReference type="EMBL" id="MRX66159.1"/>
    </source>
</evidence>
<reference evidence="2 3" key="1">
    <citation type="submission" date="2019-11" db="EMBL/GenBank/DDBJ databases">
        <title>Maribacter lutea sp. nov., a marine bacterium isolated from intertidal sand.</title>
        <authorList>
            <person name="Liu A."/>
        </authorList>
    </citation>
    <scope>NUCLEOTIDE SEQUENCE [LARGE SCALE GENOMIC DNA]</scope>
    <source>
        <strain evidence="2 3">RZ05</strain>
    </source>
</reference>
<dbReference type="Pfam" id="PF12680">
    <property type="entry name" value="SnoaL_2"/>
    <property type="match status" value="1"/>
</dbReference>
<dbReference type="GO" id="GO:0030638">
    <property type="term" value="P:polyketide metabolic process"/>
    <property type="evidence" value="ECO:0007669"/>
    <property type="project" value="InterPro"/>
</dbReference>
<dbReference type="AlphaFoldDB" id="A0A6I2MT66"/>
<dbReference type="Pfam" id="PF07366">
    <property type="entry name" value="SnoaL"/>
    <property type="match status" value="1"/>
</dbReference>
<evidence type="ECO:0000313" key="3">
    <source>
        <dbReference type="Proteomes" id="UP000443153"/>
    </source>
</evidence>
<dbReference type="SUPFAM" id="SSF54427">
    <property type="entry name" value="NTF2-like"/>
    <property type="match status" value="2"/>
</dbReference>
<protein>
    <recommendedName>
        <fullName evidence="1">SnoaL-like domain-containing protein</fullName>
    </recommendedName>
</protein>
<evidence type="ECO:0000259" key="1">
    <source>
        <dbReference type="Pfam" id="PF12680"/>
    </source>
</evidence>
<comment type="caution">
    <text evidence="2">The sequence shown here is derived from an EMBL/GenBank/DDBJ whole genome shotgun (WGS) entry which is preliminary data.</text>
</comment>
<proteinExistence type="predicted"/>
<dbReference type="EMBL" id="WKJH01000030">
    <property type="protein sequence ID" value="MRX66159.1"/>
    <property type="molecule type" value="Genomic_DNA"/>
</dbReference>
<sequence length="305" mass="34542">MLAPCRVYNELTMNKQIQILYFFIITCILSCSNENKQLTANINMYSNTWDEVLNNGKLDLINDEHFDTNVTLLMSPENIVGIENVKDFYANYLNGFSDIEFSIVDIFGQGDKMVKHWHFKGKHTGEFFGIPATGKSVDIDGVTLIGMKNDKIALEQDFMDNMDFMQQLGILSNPDNVVVINTLYNAFAAGDIPSVLKLLDANVVWNEAEGNIYAKGNPYLGPDAVLNVVFTPIGKDYDYFNLENIELHEMYENQVLASLRYKGKLKKNGAHIDAQVAHLWTLKNNKIIGFQQYVDTKQLADANKK</sequence>
<feature type="domain" description="SnoaL-like" evidence="1">
    <location>
        <begin position="182"/>
        <end position="288"/>
    </location>
</feature>
<gene>
    <name evidence="2" type="ORF">GJ691_18550</name>
</gene>
<keyword evidence="3" id="KW-1185">Reference proteome</keyword>
<dbReference type="Proteomes" id="UP000443153">
    <property type="component" value="Unassembled WGS sequence"/>
</dbReference>